<evidence type="ECO:0000256" key="1">
    <source>
        <dbReference type="ARBA" id="ARBA00022741"/>
    </source>
</evidence>
<dbReference type="GO" id="GO:0035315">
    <property type="term" value="P:hair cell differentiation"/>
    <property type="evidence" value="ECO:0007669"/>
    <property type="project" value="TreeGrafter"/>
</dbReference>
<reference evidence="6 7" key="1">
    <citation type="journal article" date="2020" name="Nature">
        <title>Six reference-quality genomes reveal evolution of bat adaptations.</title>
        <authorList>
            <person name="Jebb D."/>
            <person name="Huang Z."/>
            <person name="Pippel M."/>
            <person name="Hughes G.M."/>
            <person name="Lavrichenko K."/>
            <person name="Devanna P."/>
            <person name="Winkler S."/>
            <person name="Jermiin L.S."/>
            <person name="Skirmuntt E.C."/>
            <person name="Katzourakis A."/>
            <person name="Burkitt-Gray L."/>
            <person name="Ray D.A."/>
            <person name="Sullivan K.A.M."/>
            <person name="Roscito J.G."/>
            <person name="Kirilenko B.M."/>
            <person name="Davalos L.M."/>
            <person name="Corthals A.P."/>
            <person name="Power M.L."/>
            <person name="Jones G."/>
            <person name="Ransome R.D."/>
            <person name="Dechmann D.K.N."/>
            <person name="Locatelli A.G."/>
            <person name="Puechmaille S.J."/>
            <person name="Fedrigo O."/>
            <person name="Jarvis E.D."/>
            <person name="Hiller M."/>
            <person name="Vernes S.C."/>
            <person name="Myers E.W."/>
            <person name="Teeling E.C."/>
        </authorList>
    </citation>
    <scope>NUCLEOTIDE SEQUENCE [LARGE SCALE GENOMIC DNA]</scope>
    <source>
        <strain evidence="6">MMolMol1</strain>
        <tissue evidence="6">Muscle</tissue>
    </source>
</reference>
<evidence type="ECO:0000256" key="2">
    <source>
        <dbReference type="ARBA" id="ARBA00022801"/>
    </source>
</evidence>
<keyword evidence="7" id="KW-1185">Reference proteome</keyword>
<keyword evidence="2" id="KW-0378">Hydrolase</keyword>
<dbReference type="Pfam" id="PF16203">
    <property type="entry name" value="ERCC3_RAD25_C"/>
    <property type="match status" value="1"/>
</dbReference>
<dbReference type="GO" id="GO:0048568">
    <property type="term" value="P:embryonic organ development"/>
    <property type="evidence" value="ECO:0007669"/>
    <property type="project" value="TreeGrafter"/>
</dbReference>
<dbReference type="GO" id="GO:0043138">
    <property type="term" value="F:3'-5' DNA helicase activity"/>
    <property type="evidence" value="ECO:0007669"/>
    <property type="project" value="TreeGrafter"/>
</dbReference>
<dbReference type="InterPro" id="IPR050615">
    <property type="entry name" value="ATP-dep_DNA_Helicase"/>
</dbReference>
<dbReference type="AlphaFoldDB" id="A0A7J8FRQ1"/>
<dbReference type="PANTHER" id="PTHR11274:SF0">
    <property type="entry name" value="GENERAL TRANSCRIPTION AND DNA REPAIR FACTOR IIH HELICASE SUBUNIT XPB"/>
    <property type="match status" value="1"/>
</dbReference>
<dbReference type="GO" id="GO:0005524">
    <property type="term" value="F:ATP binding"/>
    <property type="evidence" value="ECO:0007669"/>
    <property type="project" value="UniProtKB-KW"/>
</dbReference>
<protein>
    <submittedName>
        <fullName evidence="6">ERCC excision repair 3, TFIIH core complex helicase subunit</fullName>
    </submittedName>
</protein>
<feature type="domain" description="ERCC3/RAD25/XPB helicase C-terminal" evidence="5">
    <location>
        <begin position="1"/>
        <end position="60"/>
    </location>
</feature>
<keyword evidence="1" id="KW-0547">Nucleotide-binding</keyword>
<dbReference type="InterPro" id="IPR027417">
    <property type="entry name" value="P-loop_NTPase"/>
</dbReference>
<dbReference type="GO" id="GO:0097550">
    <property type="term" value="C:transcription preinitiation complex"/>
    <property type="evidence" value="ECO:0007669"/>
    <property type="project" value="TreeGrafter"/>
</dbReference>
<keyword evidence="4" id="KW-0067">ATP-binding</keyword>
<dbReference type="PANTHER" id="PTHR11274">
    <property type="entry name" value="RAD25/XP-B DNA REPAIR HELICASE"/>
    <property type="match status" value="1"/>
</dbReference>
<comment type="caution">
    <text evidence="6">The sequence shown here is derived from an EMBL/GenBank/DDBJ whole genome shotgun (WGS) entry which is preliminary data.</text>
</comment>
<dbReference type="SUPFAM" id="SSF52540">
    <property type="entry name" value="P-loop containing nucleoside triphosphate hydrolases"/>
    <property type="match status" value="1"/>
</dbReference>
<dbReference type="EMBL" id="JACASF010000011">
    <property type="protein sequence ID" value="KAF6450099.1"/>
    <property type="molecule type" value="Genomic_DNA"/>
</dbReference>
<proteinExistence type="predicted"/>
<dbReference type="GO" id="GO:0000112">
    <property type="term" value="C:nucleotide-excision repair factor 3 complex"/>
    <property type="evidence" value="ECO:0007669"/>
    <property type="project" value="TreeGrafter"/>
</dbReference>
<dbReference type="GO" id="GO:0006367">
    <property type="term" value="P:transcription initiation at RNA polymerase II promoter"/>
    <property type="evidence" value="ECO:0007669"/>
    <property type="project" value="TreeGrafter"/>
</dbReference>
<evidence type="ECO:0000256" key="4">
    <source>
        <dbReference type="ARBA" id="ARBA00022840"/>
    </source>
</evidence>
<dbReference type="InterPro" id="IPR032438">
    <property type="entry name" value="ERCC3_RAD25_C"/>
</dbReference>
<evidence type="ECO:0000313" key="6">
    <source>
        <dbReference type="EMBL" id="KAF6450099.1"/>
    </source>
</evidence>
<gene>
    <name evidence="6" type="ORF">HJG59_004596</name>
</gene>
<evidence type="ECO:0000259" key="5">
    <source>
        <dbReference type="Pfam" id="PF16203"/>
    </source>
</evidence>
<dbReference type="GO" id="GO:0016787">
    <property type="term" value="F:hydrolase activity"/>
    <property type="evidence" value="ECO:0007669"/>
    <property type="project" value="UniProtKB-KW"/>
</dbReference>
<dbReference type="Gene3D" id="3.40.50.300">
    <property type="entry name" value="P-loop containing nucleotide triphosphate hydrolases"/>
    <property type="match status" value="1"/>
</dbReference>
<name>A0A7J8FRQ1_MOLMO</name>
<organism evidence="6 7">
    <name type="scientific">Molossus molossus</name>
    <name type="common">Pallas' mastiff bat</name>
    <name type="synonym">Vespertilio molossus</name>
    <dbReference type="NCBI Taxonomy" id="27622"/>
    <lineage>
        <taxon>Eukaryota</taxon>
        <taxon>Metazoa</taxon>
        <taxon>Chordata</taxon>
        <taxon>Craniata</taxon>
        <taxon>Vertebrata</taxon>
        <taxon>Euteleostomi</taxon>
        <taxon>Mammalia</taxon>
        <taxon>Eutheria</taxon>
        <taxon>Laurasiatheria</taxon>
        <taxon>Chiroptera</taxon>
        <taxon>Yangochiroptera</taxon>
        <taxon>Molossidae</taxon>
        <taxon>Molossus</taxon>
    </lineage>
</organism>
<evidence type="ECO:0000256" key="3">
    <source>
        <dbReference type="ARBA" id="ARBA00022806"/>
    </source>
</evidence>
<keyword evidence="3 6" id="KW-0347">Helicase</keyword>
<dbReference type="GO" id="GO:0005675">
    <property type="term" value="C:transcription factor TFIIH holo complex"/>
    <property type="evidence" value="ECO:0007669"/>
    <property type="project" value="TreeGrafter"/>
</dbReference>
<sequence length="76" mass="8449">MQILQNFKHNPKINTIFISKVGDTSFDLPEANVLIQISSHGGSRRQEAQRLGRVLRAKKGKGDLPLLLWEGSPLPS</sequence>
<dbReference type="Proteomes" id="UP000550707">
    <property type="component" value="Unassembled WGS sequence"/>
</dbReference>
<accession>A0A7J8FRQ1</accession>
<evidence type="ECO:0000313" key="7">
    <source>
        <dbReference type="Proteomes" id="UP000550707"/>
    </source>
</evidence>